<evidence type="ECO:0000313" key="9">
    <source>
        <dbReference type="Proteomes" id="UP000799441"/>
    </source>
</evidence>
<accession>A0A9P4QEP3</accession>
<evidence type="ECO:0000256" key="7">
    <source>
        <dbReference type="SAM" id="Phobius"/>
    </source>
</evidence>
<dbReference type="AlphaFoldDB" id="A0A9P4QEP3"/>
<organism evidence="8 9">
    <name type="scientific">Polychaeton citri CBS 116435</name>
    <dbReference type="NCBI Taxonomy" id="1314669"/>
    <lineage>
        <taxon>Eukaryota</taxon>
        <taxon>Fungi</taxon>
        <taxon>Dikarya</taxon>
        <taxon>Ascomycota</taxon>
        <taxon>Pezizomycotina</taxon>
        <taxon>Dothideomycetes</taxon>
        <taxon>Dothideomycetidae</taxon>
        <taxon>Capnodiales</taxon>
        <taxon>Capnodiaceae</taxon>
        <taxon>Polychaeton</taxon>
    </lineage>
</organism>
<feature type="compositionally biased region" description="Polar residues" evidence="6">
    <location>
        <begin position="89"/>
        <end position="101"/>
    </location>
</feature>
<feature type="compositionally biased region" description="Low complexity" evidence="6">
    <location>
        <begin position="52"/>
        <end position="67"/>
    </location>
</feature>
<dbReference type="SUPFAM" id="SSF75005">
    <property type="entry name" value="Arabinanase/levansucrase/invertase"/>
    <property type="match status" value="1"/>
</dbReference>
<keyword evidence="7" id="KW-0812">Transmembrane</keyword>
<dbReference type="InterPro" id="IPR023296">
    <property type="entry name" value="Glyco_hydro_beta-prop_sf"/>
</dbReference>
<evidence type="ECO:0000256" key="3">
    <source>
        <dbReference type="ARBA" id="ARBA00023295"/>
    </source>
</evidence>
<sequence length="586" mass="63881">MDNNNNNNNTTGSVNKSPISPIEESSFRNRFAPIAGGFNAEGSPRAADMSDHGSSSSAAMGAHSSDSPVPHLARTSSYDAGHQDARNGAQRSPATAQSSTLWPRPAEFNYGSSPSLASSKKSTSVASLAEQQLPDHQEQSEKTTAPGLTFYQKYFTKPVCVKPEVDPQLSKTRRFSFLSLGSLLSLLLLVIILAAIIASAVTVTLQNEKTERRLERERQSPVRLAILDNFPDPSITFYQGTWYAYATNNAAGILEQPANRTRRDRGLANVQLATSDNFHNWTQWNFTNDPLPKVGRWARQGPFKLQDGLPPIPDANVWAPAVVQNGTGDWIMYYSAAITKDTSDIQLEKHAYPERIDPQTHPLPHCVGASISESGTPFGPFRPLNATFACQVDRGGVIDPAAIRDFDGSIWVTYKIDGNSIGVGGECNNGKAPQEPTPIMLQKMHPDGITPDGDPIQILDREDIDGPLVEAPEIVRSHEGKYFLFFSSGCTRDSDYNVKYAYADKITGPYVRAEGKLLQTGDWGLISPGSVGIHDDTNGGFNMVFHARVSTSSGKVRAMYSTKLQFDGDGVKLVRDTFGESTKHGR</sequence>
<dbReference type="CDD" id="cd08999">
    <property type="entry name" value="GH43_ABN-like"/>
    <property type="match status" value="1"/>
</dbReference>
<protein>
    <submittedName>
        <fullName evidence="8">Glycoside hydrolase family 43 protein</fullName>
    </submittedName>
</protein>
<proteinExistence type="inferred from homology"/>
<evidence type="ECO:0000256" key="1">
    <source>
        <dbReference type="ARBA" id="ARBA00009865"/>
    </source>
</evidence>
<evidence type="ECO:0000256" key="2">
    <source>
        <dbReference type="ARBA" id="ARBA00022801"/>
    </source>
</evidence>
<dbReference type="PANTHER" id="PTHR42812">
    <property type="entry name" value="BETA-XYLOSIDASE"/>
    <property type="match status" value="1"/>
</dbReference>
<keyword evidence="2 5" id="KW-0378">Hydrolase</keyword>
<dbReference type="GO" id="GO:0004553">
    <property type="term" value="F:hydrolase activity, hydrolyzing O-glycosyl compounds"/>
    <property type="evidence" value="ECO:0007669"/>
    <property type="project" value="InterPro"/>
</dbReference>
<dbReference type="EMBL" id="MU003776">
    <property type="protein sequence ID" value="KAF2723469.1"/>
    <property type="molecule type" value="Genomic_DNA"/>
</dbReference>
<dbReference type="Pfam" id="PF04616">
    <property type="entry name" value="Glyco_hydro_43"/>
    <property type="match status" value="1"/>
</dbReference>
<feature type="transmembrane region" description="Helical" evidence="7">
    <location>
        <begin position="177"/>
        <end position="201"/>
    </location>
</feature>
<dbReference type="InterPro" id="IPR006710">
    <property type="entry name" value="Glyco_hydro_43"/>
</dbReference>
<dbReference type="InterPro" id="IPR051795">
    <property type="entry name" value="Glycosyl_Hydrlase_43"/>
</dbReference>
<comment type="similarity">
    <text evidence="1 5">Belongs to the glycosyl hydrolase 43 family.</text>
</comment>
<evidence type="ECO:0000256" key="5">
    <source>
        <dbReference type="RuleBase" id="RU361187"/>
    </source>
</evidence>
<keyword evidence="3 5" id="KW-0326">Glycosidase</keyword>
<comment type="caution">
    <text evidence="8">The sequence shown here is derived from an EMBL/GenBank/DDBJ whole genome shotgun (WGS) entry which is preliminary data.</text>
</comment>
<feature type="region of interest" description="Disordered" evidence="6">
    <location>
        <begin position="1"/>
        <end position="144"/>
    </location>
</feature>
<keyword evidence="9" id="KW-1185">Reference proteome</keyword>
<feature type="compositionally biased region" description="Low complexity" evidence="6">
    <location>
        <begin position="112"/>
        <end position="129"/>
    </location>
</feature>
<keyword evidence="7" id="KW-0472">Membrane</keyword>
<name>A0A9P4QEP3_9PEZI</name>
<dbReference type="GO" id="GO:0005975">
    <property type="term" value="P:carbohydrate metabolic process"/>
    <property type="evidence" value="ECO:0007669"/>
    <property type="project" value="InterPro"/>
</dbReference>
<dbReference type="PANTHER" id="PTHR42812:SF5">
    <property type="entry name" value="ENDO-ARABINASE"/>
    <property type="match status" value="1"/>
</dbReference>
<reference evidence="8" key="1">
    <citation type="journal article" date="2020" name="Stud. Mycol.">
        <title>101 Dothideomycetes genomes: a test case for predicting lifestyles and emergence of pathogens.</title>
        <authorList>
            <person name="Haridas S."/>
            <person name="Albert R."/>
            <person name="Binder M."/>
            <person name="Bloem J."/>
            <person name="Labutti K."/>
            <person name="Salamov A."/>
            <person name="Andreopoulos B."/>
            <person name="Baker S."/>
            <person name="Barry K."/>
            <person name="Bills G."/>
            <person name="Bluhm B."/>
            <person name="Cannon C."/>
            <person name="Castanera R."/>
            <person name="Culley D."/>
            <person name="Daum C."/>
            <person name="Ezra D."/>
            <person name="Gonzalez J."/>
            <person name="Henrissat B."/>
            <person name="Kuo A."/>
            <person name="Liang C."/>
            <person name="Lipzen A."/>
            <person name="Lutzoni F."/>
            <person name="Magnuson J."/>
            <person name="Mondo S."/>
            <person name="Nolan M."/>
            <person name="Ohm R."/>
            <person name="Pangilinan J."/>
            <person name="Park H.-J."/>
            <person name="Ramirez L."/>
            <person name="Alfaro M."/>
            <person name="Sun H."/>
            <person name="Tritt A."/>
            <person name="Yoshinaga Y."/>
            <person name="Zwiers L.-H."/>
            <person name="Turgeon B."/>
            <person name="Goodwin S."/>
            <person name="Spatafora J."/>
            <person name="Crous P."/>
            <person name="Grigoriev I."/>
        </authorList>
    </citation>
    <scope>NUCLEOTIDE SEQUENCE</scope>
    <source>
        <strain evidence="8">CBS 116435</strain>
    </source>
</reference>
<feature type="site" description="Important for catalytic activity, responsible for pKa modulation of the active site Glu and correct orientation of both the proton donor and substrate" evidence="4">
    <location>
        <position position="399"/>
    </location>
</feature>
<evidence type="ECO:0000256" key="4">
    <source>
        <dbReference type="PIRSR" id="PIRSR606710-2"/>
    </source>
</evidence>
<keyword evidence="7" id="KW-1133">Transmembrane helix</keyword>
<dbReference type="Proteomes" id="UP000799441">
    <property type="component" value="Unassembled WGS sequence"/>
</dbReference>
<gene>
    <name evidence="8" type="ORF">K431DRAFT_282922</name>
</gene>
<dbReference type="OrthoDB" id="3879658at2759"/>
<dbReference type="Gene3D" id="2.115.10.20">
    <property type="entry name" value="Glycosyl hydrolase domain, family 43"/>
    <property type="match status" value="1"/>
</dbReference>
<evidence type="ECO:0000313" key="8">
    <source>
        <dbReference type="EMBL" id="KAF2723469.1"/>
    </source>
</evidence>
<evidence type="ECO:0000256" key="6">
    <source>
        <dbReference type="SAM" id="MobiDB-lite"/>
    </source>
</evidence>